<reference evidence="1" key="1">
    <citation type="journal article" date="2019" name="Sci. Rep.">
        <title>Draft genome of Tanacetum cinerariifolium, the natural source of mosquito coil.</title>
        <authorList>
            <person name="Yamashiro T."/>
            <person name="Shiraishi A."/>
            <person name="Satake H."/>
            <person name="Nakayama K."/>
        </authorList>
    </citation>
    <scope>NUCLEOTIDE SEQUENCE</scope>
</reference>
<dbReference type="AlphaFoldDB" id="A0A699JIZ2"/>
<accession>A0A699JIZ2</accession>
<organism evidence="1">
    <name type="scientific">Tanacetum cinerariifolium</name>
    <name type="common">Dalmatian daisy</name>
    <name type="synonym">Chrysanthemum cinerariifolium</name>
    <dbReference type="NCBI Taxonomy" id="118510"/>
    <lineage>
        <taxon>Eukaryota</taxon>
        <taxon>Viridiplantae</taxon>
        <taxon>Streptophyta</taxon>
        <taxon>Embryophyta</taxon>
        <taxon>Tracheophyta</taxon>
        <taxon>Spermatophyta</taxon>
        <taxon>Magnoliopsida</taxon>
        <taxon>eudicotyledons</taxon>
        <taxon>Gunneridae</taxon>
        <taxon>Pentapetalae</taxon>
        <taxon>asterids</taxon>
        <taxon>campanulids</taxon>
        <taxon>Asterales</taxon>
        <taxon>Asteraceae</taxon>
        <taxon>Asteroideae</taxon>
        <taxon>Anthemideae</taxon>
        <taxon>Anthemidinae</taxon>
        <taxon>Tanacetum</taxon>
    </lineage>
</organism>
<feature type="non-terminal residue" evidence="1">
    <location>
        <position position="289"/>
    </location>
</feature>
<evidence type="ECO:0008006" key="2">
    <source>
        <dbReference type="Google" id="ProtNLM"/>
    </source>
</evidence>
<comment type="caution">
    <text evidence="1">The sequence shown here is derived from an EMBL/GenBank/DDBJ whole genome shotgun (WGS) entry which is preliminary data.</text>
</comment>
<protein>
    <recommendedName>
        <fullName evidence="2">ATP-dependent DNA helicase</fullName>
    </recommendedName>
</protein>
<proteinExistence type="predicted"/>
<gene>
    <name evidence="1" type="ORF">Tci_612734</name>
</gene>
<evidence type="ECO:0000313" key="1">
    <source>
        <dbReference type="EMBL" id="GFA40762.1"/>
    </source>
</evidence>
<name>A0A699JIZ2_TANCI</name>
<dbReference type="EMBL" id="BKCJ010418705">
    <property type="protein sequence ID" value="GFA40762.1"/>
    <property type="molecule type" value="Genomic_DNA"/>
</dbReference>
<sequence>MIVLAVASSECKSNPRFVQRDPADHHRSRIVCASSTNPYWLKRRADRPNTPDHPHIHTNSMAFRNETATIPGKTMIHDDNKKVRDSHLIMGNREDFRIQNYNLTNKIRRHDSPCGGFLRSMRVNEYTINEEIDTHRKKFNKWVLDVWDGIVKAKKEDEDEATKSGGEYLKERAILTPRNDDADEINAFMFKKLPGTSDNAITECKSNPRFVQRDPADHHRSRTVYASSTNPYWLKRQADRPNTPDHPHIHTNSMAFRNETATIPGKTMIHNDNKKVRDSHLTMCQEKGQ</sequence>